<keyword evidence="2" id="KW-1185">Reference proteome</keyword>
<reference evidence="1 2" key="1">
    <citation type="submission" date="2018-12" db="EMBL/GenBank/DDBJ databases">
        <authorList>
            <person name="Yu L."/>
        </authorList>
    </citation>
    <scope>NUCLEOTIDE SEQUENCE [LARGE SCALE GENOMIC DNA]</scope>
    <source>
        <strain evidence="1 2">HAW-EB2</strain>
    </source>
</reference>
<evidence type="ECO:0000313" key="2">
    <source>
        <dbReference type="Proteomes" id="UP000267448"/>
    </source>
</evidence>
<comment type="caution">
    <text evidence="1">The sequence shown here is derived from an EMBL/GenBank/DDBJ whole genome shotgun (WGS) entry which is preliminary data.</text>
</comment>
<dbReference type="AlphaFoldDB" id="A0A3S0RUR3"/>
<gene>
    <name evidence="1" type="ORF">EKG38_22290</name>
</gene>
<name>A0A3S0RUR3_9GAMM</name>
<accession>A0A3S0RUR3</accession>
<dbReference type="Proteomes" id="UP000267448">
    <property type="component" value="Unassembled WGS sequence"/>
</dbReference>
<proteinExistence type="predicted"/>
<sequence>MLAGCQSVLLKDGSLDKPKPQVIWQLDPIPYLDVTDYPNDPVAKKLKAREIGQEQAKQKMSTFGRVEVRGE</sequence>
<organism evidence="1 2">
    <name type="scientific">Shewanella canadensis</name>
    <dbReference type="NCBI Taxonomy" id="271096"/>
    <lineage>
        <taxon>Bacteria</taxon>
        <taxon>Pseudomonadati</taxon>
        <taxon>Pseudomonadota</taxon>
        <taxon>Gammaproteobacteria</taxon>
        <taxon>Alteromonadales</taxon>
        <taxon>Shewanellaceae</taxon>
        <taxon>Shewanella</taxon>
    </lineage>
</organism>
<protein>
    <submittedName>
        <fullName evidence="1">Uncharacterized protein</fullName>
    </submittedName>
</protein>
<dbReference type="EMBL" id="RXNU01000019">
    <property type="protein sequence ID" value="RTR36719.1"/>
    <property type="molecule type" value="Genomic_DNA"/>
</dbReference>
<evidence type="ECO:0000313" key="1">
    <source>
        <dbReference type="EMBL" id="RTR36719.1"/>
    </source>
</evidence>